<proteinExistence type="predicted"/>
<feature type="transmembrane region" description="Helical" evidence="1">
    <location>
        <begin position="6"/>
        <end position="23"/>
    </location>
</feature>
<dbReference type="OrthoDB" id="9967973at2"/>
<sequence>MSPTAMLIAGILQIGIGLVIVVIRRPVADWLATSVPSLDVAWFRVRGELLLGFAGLCGCVSGVAFVVLAALTLSSG</sequence>
<protein>
    <submittedName>
        <fullName evidence="2">Uncharacterized protein</fullName>
    </submittedName>
</protein>
<keyword evidence="1" id="KW-0472">Membrane</keyword>
<feature type="transmembrane region" description="Helical" evidence="1">
    <location>
        <begin position="49"/>
        <end position="73"/>
    </location>
</feature>
<dbReference type="RefSeq" id="WP_129189968.1">
    <property type="nucleotide sequence ID" value="NZ_CP035491.1"/>
</dbReference>
<dbReference type="AlphaFoldDB" id="A0A4V0YH09"/>
<evidence type="ECO:0000313" key="3">
    <source>
        <dbReference type="Proteomes" id="UP000291259"/>
    </source>
</evidence>
<keyword evidence="1" id="KW-0812">Transmembrane</keyword>
<reference evidence="2 3" key="1">
    <citation type="submission" date="2019-01" db="EMBL/GenBank/DDBJ databases">
        <title>Genome sequencing of strain FW100M-8.</title>
        <authorList>
            <person name="Heo J."/>
            <person name="Kim S.-J."/>
            <person name="Kim J.-S."/>
            <person name="Hong S.-B."/>
            <person name="Kwon S.-W."/>
        </authorList>
    </citation>
    <scope>NUCLEOTIDE SEQUENCE [LARGE SCALE GENOMIC DNA]</scope>
    <source>
        <strain evidence="2 3">FW100M-8</strain>
    </source>
</reference>
<keyword evidence="1" id="KW-1133">Transmembrane helix</keyword>
<dbReference type="Proteomes" id="UP000291259">
    <property type="component" value="Chromosome"/>
</dbReference>
<dbReference type="EMBL" id="CP035491">
    <property type="protein sequence ID" value="QAY73071.1"/>
    <property type="molecule type" value="Genomic_DNA"/>
</dbReference>
<keyword evidence="3" id="KW-1185">Reference proteome</keyword>
<organism evidence="2 3">
    <name type="scientific">Agromyces protaetiae</name>
    <dbReference type="NCBI Taxonomy" id="2509455"/>
    <lineage>
        <taxon>Bacteria</taxon>
        <taxon>Bacillati</taxon>
        <taxon>Actinomycetota</taxon>
        <taxon>Actinomycetes</taxon>
        <taxon>Micrococcales</taxon>
        <taxon>Microbacteriaceae</taxon>
        <taxon>Agromyces</taxon>
    </lineage>
</organism>
<dbReference type="KEGG" id="agf:ET445_06620"/>
<evidence type="ECO:0000256" key="1">
    <source>
        <dbReference type="SAM" id="Phobius"/>
    </source>
</evidence>
<accession>A0A4V0YH09</accession>
<evidence type="ECO:0000313" key="2">
    <source>
        <dbReference type="EMBL" id="QAY73071.1"/>
    </source>
</evidence>
<name>A0A4V0YH09_9MICO</name>
<gene>
    <name evidence="2" type="ORF">ET445_06620</name>
</gene>